<dbReference type="InterPro" id="IPR012171">
    <property type="entry name" value="Fatty_acid_desaturase"/>
</dbReference>
<keyword evidence="1" id="KW-0812">Transmembrane</keyword>
<dbReference type="EMBL" id="JACMHY010000003">
    <property type="protein sequence ID" value="MBC2865191.1"/>
    <property type="molecule type" value="Genomic_DNA"/>
</dbReference>
<dbReference type="GO" id="GO:0016020">
    <property type="term" value="C:membrane"/>
    <property type="evidence" value="ECO:0007669"/>
    <property type="project" value="TreeGrafter"/>
</dbReference>
<name>A0A7X1HYC5_9ACTN</name>
<organism evidence="3 4">
    <name type="scientific">Streptomyces mexicanus</name>
    <dbReference type="NCBI Taxonomy" id="178566"/>
    <lineage>
        <taxon>Bacteria</taxon>
        <taxon>Bacillati</taxon>
        <taxon>Actinomycetota</taxon>
        <taxon>Actinomycetes</taxon>
        <taxon>Kitasatosporales</taxon>
        <taxon>Streptomycetaceae</taxon>
        <taxon>Streptomyces</taxon>
    </lineage>
</organism>
<dbReference type="Proteomes" id="UP000517694">
    <property type="component" value="Unassembled WGS sequence"/>
</dbReference>
<gene>
    <name evidence="3" type="ORF">H1R13_09335</name>
</gene>
<dbReference type="RefSeq" id="WP_159674786.1">
    <property type="nucleotide sequence ID" value="NZ_JACMHY010000003.1"/>
</dbReference>
<dbReference type="PANTHER" id="PTHR19353">
    <property type="entry name" value="FATTY ACID DESATURASE 2"/>
    <property type="match status" value="1"/>
</dbReference>
<feature type="transmembrane region" description="Helical" evidence="1">
    <location>
        <begin position="28"/>
        <end position="48"/>
    </location>
</feature>
<dbReference type="GO" id="GO:0008610">
    <property type="term" value="P:lipid biosynthetic process"/>
    <property type="evidence" value="ECO:0007669"/>
    <property type="project" value="UniProtKB-ARBA"/>
</dbReference>
<dbReference type="PIRSF" id="PIRSF015921">
    <property type="entry name" value="FA_sphinglp_des"/>
    <property type="match status" value="1"/>
</dbReference>
<dbReference type="PANTHER" id="PTHR19353:SF19">
    <property type="entry name" value="DELTA(5) FATTY ACID DESATURASE C-RELATED"/>
    <property type="match status" value="1"/>
</dbReference>
<dbReference type="InterPro" id="IPR005804">
    <property type="entry name" value="FA_desaturase_dom"/>
</dbReference>
<dbReference type="GO" id="GO:0016717">
    <property type="term" value="F:oxidoreductase activity, acting on paired donors, with oxidation of a pair of donors resulting in the reduction of molecular oxygen to two molecules of water"/>
    <property type="evidence" value="ECO:0007669"/>
    <property type="project" value="TreeGrafter"/>
</dbReference>
<keyword evidence="4" id="KW-1185">Reference proteome</keyword>
<evidence type="ECO:0000259" key="2">
    <source>
        <dbReference type="Pfam" id="PF00487"/>
    </source>
</evidence>
<feature type="domain" description="Fatty acid desaturase" evidence="2">
    <location>
        <begin position="54"/>
        <end position="311"/>
    </location>
</feature>
<dbReference type="AlphaFoldDB" id="A0A7X1HYC5"/>
<feature type="transmembrane region" description="Helical" evidence="1">
    <location>
        <begin position="54"/>
        <end position="71"/>
    </location>
</feature>
<dbReference type="OrthoDB" id="104711at2"/>
<evidence type="ECO:0000313" key="4">
    <source>
        <dbReference type="Proteomes" id="UP000517694"/>
    </source>
</evidence>
<sequence length="351" mass="39329">MNLTTDARSFAPLKERVRAAGLLTPCRGYYAAKFAANTVLLAGSWAVFALVGDSWWQLACAALLAFAYGQTGLLGHDVGHAQVTHDRRTMEILGLLHGNLALGFSYGWWMSHHTRHHNHPNHLDLDPDILRRVVAFSPRQAEGVSRPRAFVIRHQARLFFPLLCLESLGLRIGSVIAIRRGVVRRPRRELALLAVHAIAYGVVVLTTLSPLPAVLFVVVHQGLFGVYLGCVFAPNHKGMPVHDGKEPDWLARQVLTSRNILSSRLHDFFYGGLNHQIEHHLFPTMPRPHLRRCRPLVREYCAEIGLPYHEVGAARSYREVLAYLAEVTRAVARPAPAPRRSRRRAARPTAR</sequence>
<comment type="caution">
    <text evidence="3">The sequence shown here is derived from an EMBL/GenBank/DDBJ whole genome shotgun (WGS) entry which is preliminary data.</text>
</comment>
<dbReference type="Pfam" id="PF00487">
    <property type="entry name" value="FA_desaturase"/>
    <property type="match status" value="1"/>
</dbReference>
<accession>A0A7X1HYC5</accession>
<evidence type="ECO:0000256" key="1">
    <source>
        <dbReference type="SAM" id="Phobius"/>
    </source>
</evidence>
<feature type="transmembrane region" description="Helical" evidence="1">
    <location>
        <begin position="92"/>
        <end position="109"/>
    </location>
</feature>
<feature type="transmembrane region" description="Helical" evidence="1">
    <location>
        <begin position="158"/>
        <end position="178"/>
    </location>
</feature>
<evidence type="ECO:0000313" key="3">
    <source>
        <dbReference type="EMBL" id="MBC2865191.1"/>
    </source>
</evidence>
<keyword evidence="1" id="KW-1133">Transmembrane helix</keyword>
<protein>
    <submittedName>
        <fullName evidence="3">Acyl-CoA desaturase</fullName>
    </submittedName>
</protein>
<keyword evidence="1" id="KW-0472">Membrane</keyword>
<feature type="transmembrane region" description="Helical" evidence="1">
    <location>
        <begin position="214"/>
        <end position="233"/>
    </location>
</feature>
<proteinExistence type="predicted"/>
<dbReference type="CDD" id="cd03506">
    <property type="entry name" value="Delta6-FADS-like"/>
    <property type="match status" value="1"/>
</dbReference>
<feature type="transmembrane region" description="Helical" evidence="1">
    <location>
        <begin position="190"/>
        <end position="208"/>
    </location>
</feature>
<reference evidence="3 4" key="1">
    <citation type="submission" date="2020-08" db="EMBL/GenBank/DDBJ databases">
        <title>Whole-Genome Sequence of French Clinical Streptomyces mexicanus Strain Q0842.</title>
        <authorList>
            <person name="Boxberger M."/>
            <person name="La Scola B."/>
        </authorList>
    </citation>
    <scope>NUCLEOTIDE SEQUENCE [LARGE SCALE GENOMIC DNA]</scope>
    <source>
        <strain evidence="3 4">Marseille-Q0842</strain>
    </source>
</reference>